<reference evidence="1" key="1">
    <citation type="journal article" date="2023" name="PLoS Negl. Trop. Dis.">
        <title>A genome sequence for Biomphalaria pfeifferi, the major vector snail for the human-infecting parasite Schistosoma mansoni.</title>
        <authorList>
            <person name="Bu L."/>
            <person name="Lu L."/>
            <person name="Laidemitt M.R."/>
            <person name="Zhang S.M."/>
            <person name="Mutuku M."/>
            <person name="Mkoji G."/>
            <person name="Steinauer M."/>
            <person name="Loker E.S."/>
        </authorList>
    </citation>
    <scope>NUCLEOTIDE SEQUENCE</scope>
    <source>
        <strain evidence="1">KasaAsao</strain>
    </source>
</reference>
<dbReference type="EMBL" id="JASAOG010000053">
    <property type="protein sequence ID" value="KAK0057607.1"/>
    <property type="molecule type" value="Genomic_DNA"/>
</dbReference>
<dbReference type="AlphaFoldDB" id="A0AAD8BPH7"/>
<comment type="caution">
    <text evidence="1">The sequence shown here is derived from an EMBL/GenBank/DDBJ whole genome shotgun (WGS) entry which is preliminary data.</text>
</comment>
<sequence length="50" mass="5563">MPTPRAVSQGDATPKQNVWFRGCSSNLNQGQYHTRETLADEIGKNTKDIT</sequence>
<accession>A0AAD8BPH7</accession>
<evidence type="ECO:0000313" key="2">
    <source>
        <dbReference type="Proteomes" id="UP001233172"/>
    </source>
</evidence>
<name>A0AAD8BPH7_BIOPF</name>
<proteinExistence type="predicted"/>
<gene>
    <name evidence="1" type="ORF">Bpfe_012837</name>
</gene>
<feature type="non-terminal residue" evidence="1">
    <location>
        <position position="50"/>
    </location>
</feature>
<evidence type="ECO:0000313" key="1">
    <source>
        <dbReference type="EMBL" id="KAK0057607.1"/>
    </source>
</evidence>
<keyword evidence="2" id="KW-1185">Reference proteome</keyword>
<protein>
    <submittedName>
        <fullName evidence="1">Uncharacterized protein</fullName>
    </submittedName>
</protein>
<dbReference type="Proteomes" id="UP001233172">
    <property type="component" value="Unassembled WGS sequence"/>
</dbReference>
<organism evidence="1 2">
    <name type="scientific">Biomphalaria pfeifferi</name>
    <name type="common">Bloodfluke planorb</name>
    <name type="synonym">Freshwater snail</name>
    <dbReference type="NCBI Taxonomy" id="112525"/>
    <lineage>
        <taxon>Eukaryota</taxon>
        <taxon>Metazoa</taxon>
        <taxon>Spiralia</taxon>
        <taxon>Lophotrochozoa</taxon>
        <taxon>Mollusca</taxon>
        <taxon>Gastropoda</taxon>
        <taxon>Heterobranchia</taxon>
        <taxon>Euthyneura</taxon>
        <taxon>Panpulmonata</taxon>
        <taxon>Hygrophila</taxon>
        <taxon>Lymnaeoidea</taxon>
        <taxon>Planorbidae</taxon>
        <taxon>Biomphalaria</taxon>
    </lineage>
</organism>
<reference evidence="1" key="2">
    <citation type="submission" date="2023-04" db="EMBL/GenBank/DDBJ databases">
        <authorList>
            <person name="Bu L."/>
            <person name="Lu L."/>
            <person name="Laidemitt M.R."/>
            <person name="Zhang S.M."/>
            <person name="Mutuku M."/>
            <person name="Mkoji G."/>
            <person name="Steinauer M."/>
            <person name="Loker E.S."/>
        </authorList>
    </citation>
    <scope>NUCLEOTIDE SEQUENCE</scope>
    <source>
        <strain evidence="1">KasaAsao</strain>
        <tissue evidence="1">Whole Snail</tissue>
    </source>
</reference>